<evidence type="ECO:0000313" key="8">
    <source>
        <dbReference type="Proteomes" id="UP001408356"/>
    </source>
</evidence>
<dbReference type="PANTHER" id="PTHR35042:SF1">
    <property type="entry name" value="DUF1772-DOMAIN-CONTAINING PROTEIN"/>
    <property type="match status" value="1"/>
</dbReference>
<keyword evidence="2 6" id="KW-0812">Transmembrane</keyword>
<evidence type="ECO:0000256" key="6">
    <source>
        <dbReference type="SAM" id="Phobius"/>
    </source>
</evidence>
<dbReference type="Pfam" id="PF08592">
    <property type="entry name" value="Anthrone_oxy"/>
    <property type="match status" value="1"/>
</dbReference>
<comment type="caution">
    <text evidence="7">The sequence shown here is derived from an EMBL/GenBank/DDBJ whole genome shotgun (WGS) entry which is preliminary data.</text>
</comment>
<dbReference type="EMBL" id="JARVKF010000013">
    <property type="protein sequence ID" value="KAK9425773.1"/>
    <property type="molecule type" value="Genomic_DNA"/>
</dbReference>
<sequence length="161" mass="16916">MSLSPGMTFAASASVVSSAMAAGAMAGLSLCAIPAILQVGVPSSVMLKQWSIVYNNGKAIPLTALLAAISYGVVSYNQHANDSPRWRGFALAGVLTVAAIPFTMVVIMPTIKVLEEAGQSQTKTLSDDRVRSLVRKWMHLNTIRCSLPLTGAVVGLWALLS</sequence>
<comment type="similarity">
    <text evidence="5">Belongs to the anthrone oxygenase family.</text>
</comment>
<feature type="transmembrane region" description="Helical" evidence="6">
    <location>
        <begin position="89"/>
        <end position="111"/>
    </location>
</feature>
<comment type="subcellular location">
    <subcellularLocation>
        <location evidence="1">Membrane</location>
        <topology evidence="1">Multi-pass membrane protein</topology>
    </subcellularLocation>
</comment>
<evidence type="ECO:0008006" key="9">
    <source>
        <dbReference type="Google" id="ProtNLM"/>
    </source>
</evidence>
<evidence type="ECO:0000256" key="3">
    <source>
        <dbReference type="ARBA" id="ARBA00022989"/>
    </source>
</evidence>
<dbReference type="PANTHER" id="PTHR35042">
    <property type="entry name" value="ANTHRONE OXYGENASE ENCC"/>
    <property type="match status" value="1"/>
</dbReference>
<evidence type="ECO:0000256" key="1">
    <source>
        <dbReference type="ARBA" id="ARBA00004141"/>
    </source>
</evidence>
<keyword evidence="3 6" id="KW-1133">Transmembrane helix</keyword>
<reference evidence="7 8" key="1">
    <citation type="journal article" date="2024" name="J. Plant Pathol.">
        <title>Sequence and assembly of the genome of Seiridium unicorne, isolate CBS 538.82, causal agent of cypress canker disease.</title>
        <authorList>
            <person name="Scali E."/>
            <person name="Rocca G.D."/>
            <person name="Danti R."/>
            <person name="Garbelotto M."/>
            <person name="Barberini S."/>
            <person name="Baroncelli R."/>
            <person name="Emiliani G."/>
        </authorList>
    </citation>
    <scope>NUCLEOTIDE SEQUENCE [LARGE SCALE GENOMIC DNA]</scope>
    <source>
        <strain evidence="7 8">BM-138-508</strain>
    </source>
</reference>
<feature type="transmembrane region" description="Helical" evidence="6">
    <location>
        <begin position="141"/>
        <end position="160"/>
    </location>
</feature>
<keyword evidence="8" id="KW-1185">Reference proteome</keyword>
<evidence type="ECO:0000256" key="5">
    <source>
        <dbReference type="ARBA" id="ARBA00034313"/>
    </source>
</evidence>
<protein>
    <recommendedName>
        <fullName evidence="9">DUF1772-domain-containing protein</fullName>
    </recommendedName>
</protein>
<proteinExistence type="inferred from homology"/>
<accession>A0ABR2VGN7</accession>
<gene>
    <name evidence="7" type="ORF">SUNI508_03134</name>
</gene>
<evidence type="ECO:0000313" key="7">
    <source>
        <dbReference type="EMBL" id="KAK9425773.1"/>
    </source>
</evidence>
<keyword evidence="4 6" id="KW-0472">Membrane</keyword>
<dbReference type="Proteomes" id="UP001408356">
    <property type="component" value="Unassembled WGS sequence"/>
</dbReference>
<organism evidence="7 8">
    <name type="scientific">Seiridium unicorne</name>
    <dbReference type="NCBI Taxonomy" id="138068"/>
    <lineage>
        <taxon>Eukaryota</taxon>
        <taxon>Fungi</taxon>
        <taxon>Dikarya</taxon>
        <taxon>Ascomycota</taxon>
        <taxon>Pezizomycotina</taxon>
        <taxon>Sordariomycetes</taxon>
        <taxon>Xylariomycetidae</taxon>
        <taxon>Amphisphaeriales</taxon>
        <taxon>Sporocadaceae</taxon>
        <taxon>Seiridium</taxon>
    </lineage>
</organism>
<dbReference type="InterPro" id="IPR013901">
    <property type="entry name" value="Anthrone_oxy"/>
</dbReference>
<evidence type="ECO:0000256" key="4">
    <source>
        <dbReference type="ARBA" id="ARBA00023136"/>
    </source>
</evidence>
<name>A0ABR2VGN7_9PEZI</name>
<evidence type="ECO:0000256" key="2">
    <source>
        <dbReference type="ARBA" id="ARBA00022692"/>
    </source>
</evidence>
<feature type="transmembrane region" description="Helical" evidence="6">
    <location>
        <begin position="59"/>
        <end position="77"/>
    </location>
</feature>